<proteinExistence type="predicted"/>
<dbReference type="KEGG" id="cvn:111136664"/>
<dbReference type="Proteomes" id="UP000694844">
    <property type="component" value="Chromosome 5"/>
</dbReference>
<name>A0A8B8ETU1_CRAVI</name>
<evidence type="ECO:0000256" key="1">
    <source>
        <dbReference type="SAM" id="Phobius"/>
    </source>
</evidence>
<dbReference type="GeneID" id="111136664"/>
<feature type="transmembrane region" description="Helical" evidence="1">
    <location>
        <begin position="7"/>
        <end position="27"/>
    </location>
</feature>
<evidence type="ECO:0000313" key="3">
    <source>
        <dbReference type="RefSeq" id="XP_022343165.1"/>
    </source>
</evidence>
<keyword evidence="1" id="KW-1133">Transmembrane helix</keyword>
<accession>A0A8B8ETU1</accession>
<evidence type="ECO:0000313" key="2">
    <source>
        <dbReference type="Proteomes" id="UP000694844"/>
    </source>
</evidence>
<keyword evidence="1" id="KW-0472">Membrane</keyword>
<protein>
    <submittedName>
        <fullName evidence="3 4">Glycine-rich cell wall structural protein-like</fullName>
    </submittedName>
</protein>
<organism evidence="2 4">
    <name type="scientific">Crassostrea virginica</name>
    <name type="common">Eastern oyster</name>
    <dbReference type="NCBI Taxonomy" id="6565"/>
    <lineage>
        <taxon>Eukaryota</taxon>
        <taxon>Metazoa</taxon>
        <taxon>Spiralia</taxon>
        <taxon>Lophotrochozoa</taxon>
        <taxon>Mollusca</taxon>
        <taxon>Bivalvia</taxon>
        <taxon>Autobranchia</taxon>
        <taxon>Pteriomorphia</taxon>
        <taxon>Ostreida</taxon>
        <taxon>Ostreoidea</taxon>
        <taxon>Ostreidae</taxon>
        <taxon>Crassostrea</taxon>
    </lineage>
</organism>
<keyword evidence="2" id="KW-1185">Reference proteome</keyword>
<sequence length="93" mass="9876">MAVLSHILSLAVICIAVISVSAFMGGYPGGGWYPGGGDDWYPGGGGNYYPGIGGNCQCRQYCYPGEYTRGYCGYSLLRQCCSRWGGGNKGGYY</sequence>
<evidence type="ECO:0000313" key="4">
    <source>
        <dbReference type="RefSeq" id="XP_022343385.1"/>
    </source>
</evidence>
<gene>
    <name evidence="4" type="primary">LOC111136664</name>
    <name evidence="3" type="synonym">LOC111136539</name>
</gene>
<dbReference type="RefSeq" id="XP_022343165.1">
    <property type="nucleotide sequence ID" value="XM_022487457.1"/>
</dbReference>
<reference evidence="3 4" key="1">
    <citation type="submission" date="2025-04" db="UniProtKB">
        <authorList>
            <consortium name="RefSeq"/>
        </authorList>
    </citation>
    <scope>IDENTIFICATION</scope>
    <source>
        <tissue evidence="3 4">Whole sample</tissue>
    </source>
</reference>
<keyword evidence="1" id="KW-0812">Transmembrane</keyword>
<dbReference type="AlphaFoldDB" id="A0A8B8ETU1"/>
<dbReference type="RefSeq" id="XP_022343385.1">
    <property type="nucleotide sequence ID" value="XM_022487677.1"/>
</dbReference>
<dbReference type="KEGG" id="cvn:111136539"/>